<gene>
    <name evidence="2" type="ORF">F9C07_1817</name>
</gene>
<evidence type="ECO:0000313" key="3">
    <source>
        <dbReference type="Proteomes" id="UP000596276"/>
    </source>
</evidence>
<evidence type="ECO:0000256" key="1">
    <source>
        <dbReference type="SAM" id="MobiDB-lite"/>
    </source>
</evidence>
<dbReference type="AlphaFoldDB" id="A0A7U2MGE7"/>
<proteinExistence type="predicted"/>
<feature type="region of interest" description="Disordered" evidence="1">
    <location>
        <begin position="36"/>
        <end position="55"/>
    </location>
</feature>
<feature type="region of interest" description="Disordered" evidence="1">
    <location>
        <begin position="1"/>
        <end position="22"/>
    </location>
</feature>
<protein>
    <submittedName>
        <fullName evidence="2">Uncharacterized protein</fullName>
    </submittedName>
</protein>
<dbReference type="Proteomes" id="UP000596276">
    <property type="component" value="Chromosome 2"/>
</dbReference>
<sequence length="55" mass="6194">MGLFEGENTKRDASQRINEDASNLKHLPGALEDMTDKEHSNFRGTGSTINRFNEL</sequence>
<dbReference type="EMBL" id="CP044622">
    <property type="protein sequence ID" value="QRD83252.1"/>
    <property type="molecule type" value="Genomic_DNA"/>
</dbReference>
<organism evidence="2 3">
    <name type="scientific">Aspergillus flavus (strain ATCC 200026 / FGSC A1120 / IAM 13836 / NRRL 3357 / JCM 12722 / SRRC 167)</name>
    <dbReference type="NCBI Taxonomy" id="332952"/>
    <lineage>
        <taxon>Eukaryota</taxon>
        <taxon>Fungi</taxon>
        <taxon>Dikarya</taxon>
        <taxon>Ascomycota</taxon>
        <taxon>Pezizomycotina</taxon>
        <taxon>Eurotiomycetes</taxon>
        <taxon>Eurotiomycetidae</taxon>
        <taxon>Eurotiales</taxon>
        <taxon>Aspergillaceae</taxon>
        <taxon>Aspergillus</taxon>
        <taxon>Aspergillus subgen. Circumdati</taxon>
    </lineage>
</organism>
<name>A0A7U2MGE7_ASPFN</name>
<dbReference type="VEuPathDB" id="FungiDB:F9C07_1817"/>
<keyword evidence="3" id="KW-1185">Reference proteome</keyword>
<feature type="compositionally biased region" description="Basic and acidic residues" evidence="1">
    <location>
        <begin position="7"/>
        <end position="22"/>
    </location>
</feature>
<evidence type="ECO:0000313" key="2">
    <source>
        <dbReference type="EMBL" id="QRD83252.1"/>
    </source>
</evidence>
<feature type="compositionally biased region" description="Polar residues" evidence="1">
    <location>
        <begin position="42"/>
        <end position="55"/>
    </location>
</feature>
<accession>A0A7U2MGE7</accession>
<reference evidence="3" key="1">
    <citation type="journal article" date="2021" name="G3 (Bethesda)">
        <title>Chromosome assembled and annotated genome sequence of Aspergillus flavus NRRL 3357.</title>
        <authorList>
            <person name="Skerker J.M."/>
            <person name="Pianalto K.M."/>
            <person name="Mondo S.J."/>
            <person name="Yang K."/>
            <person name="Arkin A.P."/>
            <person name="Keller N.P."/>
            <person name="Grigoriev I.V."/>
            <person name="Louise Glass N.L."/>
        </authorList>
    </citation>
    <scope>NUCLEOTIDE SEQUENCE [LARGE SCALE GENOMIC DNA]</scope>
    <source>
        <strain evidence="3">ATCC 200026 / FGSC A1120 / IAM 13836 / NRRL 3357 / JCM 12722 / SRRC 167</strain>
    </source>
</reference>